<dbReference type="Proteomes" id="UP000014073">
    <property type="component" value="Unassembled WGS sequence"/>
</dbReference>
<evidence type="ECO:0000313" key="1">
    <source>
        <dbReference type="EMBL" id="EEF76283.1"/>
    </source>
</evidence>
<keyword evidence="2" id="KW-1185">Reference proteome</keyword>
<dbReference type="AlphaFoldDB" id="S0F7C3"/>
<accession>S0F7C3</accession>
<dbReference type="HOGENOM" id="CLU_2630693_0_0_10"/>
<name>S0F7C3_9BACT</name>
<dbReference type="EMBL" id="ACBW01000127">
    <property type="protein sequence ID" value="EEF76283.1"/>
    <property type="molecule type" value="Genomic_DNA"/>
</dbReference>
<protein>
    <submittedName>
        <fullName evidence="1">Uncharacterized protein</fullName>
    </submittedName>
</protein>
<comment type="caution">
    <text evidence="1">The sequence shown here is derived from an EMBL/GenBank/DDBJ whole genome shotgun (WGS) entry which is preliminary data.</text>
</comment>
<proteinExistence type="predicted"/>
<gene>
    <name evidence="1" type="ORF">BACCOPRO_01783</name>
</gene>
<reference evidence="1 2" key="1">
    <citation type="submission" date="2008-12" db="EMBL/GenBank/DDBJ databases">
        <authorList>
            <person name="Fulton L."/>
            <person name="Clifton S."/>
            <person name="Fulton B."/>
            <person name="Xu J."/>
            <person name="Minx P."/>
            <person name="Pepin K.H."/>
            <person name="Johnson M."/>
            <person name="Bhonagiri V."/>
            <person name="Nash W.E."/>
            <person name="Mardis E.R."/>
            <person name="Wilson R.K."/>
        </authorList>
    </citation>
    <scope>NUCLEOTIDE SEQUENCE [LARGE SCALE GENOMIC DNA]</scope>
    <source>
        <strain evidence="1 2">DSM 18228</strain>
    </source>
</reference>
<organism evidence="1 2">
    <name type="scientific">Phocaeicola coprophilus DSM 18228 = JCM 13818</name>
    <dbReference type="NCBI Taxonomy" id="547042"/>
    <lineage>
        <taxon>Bacteria</taxon>
        <taxon>Pseudomonadati</taxon>
        <taxon>Bacteroidota</taxon>
        <taxon>Bacteroidia</taxon>
        <taxon>Bacteroidales</taxon>
        <taxon>Bacteroidaceae</taxon>
        <taxon>Phocaeicola</taxon>
    </lineage>
</organism>
<dbReference type="STRING" id="547042.BACCOPRO_01783"/>
<sequence length="77" mass="8492">MFFLFSVCKGNSTLRSRQGLRKFGAEKTAQLHCAVFSARTLDRSPCSVVGMAGKKKKKCVAMQCVSAVCIPMRNVYI</sequence>
<evidence type="ECO:0000313" key="2">
    <source>
        <dbReference type="Proteomes" id="UP000014073"/>
    </source>
</evidence>